<evidence type="ECO:0000256" key="4">
    <source>
        <dbReference type="ARBA" id="ARBA00022679"/>
    </source>
</evidence>
<dbReference type="GO" id="GO:0006364">
    <property type="term" value="P:rRNA processing"/>
    <property type="evidence" value="ECO:0007669"/>
    <property type="project" value="UniProtKB-KW"/>
</dbReference>
<feature type="domain" description="Tetrapyrrole methylase" evidence="6">
    <location>
        <begin position="47"/>
        <end position="209"/>
    </location>
</feature>
<dbReference type="PANTHER" id="PTHR46111:SF2">
    <property type="entry name" value="SAM-DEPENDENT METHYLTRANSFERASE"/>
    <property type="match status" value="1"/>
</dbReference>
<dbReference type="Proteomes" id="UP000059542">
    <property type="component" value="Chromosome"/>
</dbReference>
<protein>
    <submittedName>
        <fullName evidence="7">SAM-dependent methyltransferase</fullName>
    </submittedName>
</protein>
<dbReference type="EMBL" id="CP013909">
    <property type="protein sequence ID" value="ALW84298.1"/>
    <property type="molecule type" value="Genomic_DNA"/>
</dbReference>
<dbReference type="InterPro" id="IPR014777">
    <property type="entry name" value="4pyrrole_Mease_sub1"/>
</dbReference>
<dbReference type="CDD" id="cd11649">
    <property type="entry name" value="RsmI_like"/>
    <property type="match status" value="1"/>
</dbReference>
<dbReference type="STRING" id="1411621.AUC43_03805"/>
<dbReference type="InterPro" id="IPR008189">
    <property type="entry name" value="rRNA_ssu_MeTfrase_I"/>
</dbReference>
<keyword evidence="4 7" id="KW-0808">Transferase</keyword>
<sequence length="236" mass="25280">MPATLYLLPTPLAEDTAPQVLPPQVVAAAAALPYFLVENARTARRFVKSVAPARVIEDIRFTVIDKDSTDAEVRAALAPLLKEGIDGGILSEAGCPGIADPGAALVREAHRLGIKVVPLVGPSSLLLALMASGLNGQQFAFHGYLPIEKAPRVAAIKTLEREAQQRQQAQLFIETPYRNGALFSDLLAHLQPGTRLCVAADVTGTGEFIKTLLVSDWRRLPAPELHKIPTVFIIGT</sequence>
<dbReference type="KEGG" id="hyg:AUC43_03805"/>
<evidence type="ECO:0000259" key="6">
    <source>
        <dbReference type="Pfam" id="PF00590"/>
    </source>
</evidence>
<evidence type="ECO:0000256" key="2">
    <source>
        <dbReference type="ARBA" id="ARBA00022552"/>
    </source>
</evidence>
<dbReference type="Gene3D" id="3.40.1010.10">
    <property type="entry name" value="Cobalt-precorrin-4 Transmethylase, Domain 1"/>
    <property type="match status" value="1"/>
</dbReference>
<reference evidence="7 8" key="1">
    <citation type="submission" date="2015-12" db="EMBL/GenBank/DDBJ databases">
        <authorList>
            <person name="Shamseldin A."/>
            <person name="Moawad H."/>
            <person name="Abd El-Rahim W.M."/>
            <person name="Sadowsky M.J."/>
        </authorList>
    </citation>
    <scope>NUCLEOTIDE SEQUENCE [LARGE SCALE GENOMIC DNA]</scope>
    <source>
        <strain evidence="7 8">DG5B</strain>
    </source>
</reference>
<keyword evidence="3 7" id="KW-0489">Methyltransferase</keyword>
<dbReference type="InterPro" id="IPR014776">
    <property type="entry name" value="4pyrrole_Mease_sub2"/>
</dbReference>
<gene>
    <name evidence="7" type="ORF">AUC43_03805</name>
</gene>
<evidence type="ECO:0000256" key="3">
    <source>
        <dbReference type="ARBA" id="ARBA00022603"/>
    </source>
</evidence>
<dbReference type="OrthoDB" id="7061662at2"/>
<dbReference type="AlphaFoldDB" id="A0A0U4BKS5"/>
<accession>A0A0U4BKS5</accession>
<organism evidence="7 8">
    <name type="scientific">Hymenobacter sedentarius</name>
    <dbReference type="NCBI Taxonomy" id="1411621"/>
    <lineage>
        <taxon>Bacteria</taxon>
        <taxon>Pseudomonadati</taxon>
        <taxon>Bacteroidota</taxon>
        <taxon>Cytophagia</taxon>
        <taxon>Cytophagales</taxon>
        <taxon>Hymenobacteraceae</taxon>
        <taxon>Hymenobacter</taxon>
    </lineage>
</organism>
<dbReference type="GO" id="GO:0008168">
    <property type="term" value="F:methyltransferase activity"/>
    <property type="evidence" value="ECO:0007669"/>
    <property type="project" value="UniProtKB-KW"/>
</dbReference>
<dbReference type="Gene3D" id="3.30.950.10">
    <property type="entry name" value="Methyltransferase, Cobalt-precorrin-4 Transmethylase, Domain 2"/>
    <property type="match status" value="1"/>
</dbReference>
<keyword evidence="2" id="KW-0698">rRNA processing</keyword>
<dbReference type="SUPFAM" id="SSF53790">
    <property type="entry name" value="Tetrapyrrole methylase"/>
    <property type="match status" value="1"/>
</dbReference>
<dbReference type="RefSeq" id="WP_068190137.1">
    <property type="nucleotide sequence ID" value="NZ_CP013909.1"/>
</dbReference>
<dbReference type="PANTHER" id="PTHR46111">
    <property type="entry name" value="RIBOSOMAL RNA SMALL SUBUNIT METHYLTRANSFERASE I"/>
    <property type="match status" value="1"/>
</dbReference>
<evidence type="ECO:0000256" key="5">
    <source>
        <dbReference type="ARBA" id="ARBA00022691"/>
    </source>
</evidence>
<evidence type="ECO:0000313" key="8">
    <source>
        <dbReference type="Proteomes" id="UP000059542"/>
    </source>
</evidence>
<name>A0A0U4BKS5_9BACT</name>
<evidence type="ECO:0000313" key="7">
    <source>
        <dbReference type="EMBL" id="ALW84298.1"/>
    </source>
</evidence>
<proteinExistence type="predicted"/>
<dbReference type="InterPro" id="IPR000878">
    <property type="entry name" value="4pyrrol_Mease"/>
</dbReference>
<keyword evidence="1" id="KW-0963">Cytoplasm</keyword>
<dbReference type="PIRSF" id="PIRSF005917">
    <property type="entry name" value="MTase_YraL"/>
    <property type="match status" value="1"/>
</dbReference>
<keyword evidence="8" id="KW-1185">Reference proteome</keyword>
<keyword evidence="5" id="KW-0949">S-adenosyl-L-methionine</keyword>
<dbReference type="Pfam" id="PF00590">
    <property type="entry name" value="TP_methylase"/>
    <property type="match status" value="1"/>
</dbReference>
<dbReference type="GO" id="GO:0032259">
    <property type="term" value="P:methylation"/>
    <property type="evidence" value="ECO:0007669"/>
    <property type="project" value="UniProtKB-KW"/>
</dbReference>
<evidence type="ECO:0000256" key="1">
    <source>
        <dbReference type="ARBA" id="ARBA00022490"/>
    </source>
</evidence>
<dbReference type="InterPro" id="IPR035996">
    <property type="entry name" value="4pyrrol_Methylase_sf"/>
</dbReference>